<feature type="binding site" evidence="7">
    <location>
        <position position="13"/>
    </location>
    <ligand>
        <name>Mg(2+)</name>
        <dbReference type="ChEBI" id="CHEBI:18420"/>
    </ligand>
</feature>
<dbReference type="SUPFAM" id="SSF52540">
    <property type="entry name" value="P-loop containing nucleoside triphosphate hydrolases"/>
    <property type="match status" value="1"/>
</dbReference>
<dbReference type="GO" id="GO:0005829">
    <property type="term" value="C:cytosol"/>
    <property type="evidence" value="ECO:0007669"/>
    <property type="project" value="TreeGrafter"/>
</dbReference>
<dbReference type="GO" id="GO:0000287">
    <property type="term" value="F:magnesium ion binding"/>
    <property type="evidence" value="ECO:0007669"/>
    <property type="project" value="UniProtKB-UniRule"/>
</dbReference>
<keyword evidence="3 7" id="KW-0547">Nucleotide-binding</keyword>
<comment type="similarity">
    <text evidence="7">Belongs to the shikimate kinase family.</text>
</comment>
<dbReference type="UniPathway" id="UPA00053">
    <property type="reaction ID" value="UER00088"/>
</dbReference>
<organism evidence="8 9">
    <name type="scientific">Bacillus salacetis</name>
    <dbReference type="NCBI Taxonomy" id="2315464"/>
    <lineage>
        <taxon>Bacteria</taxon>
        <taxon>Bacillati</taxon>
        <taxon>Bacillota</taxon>
        <taxon>Bacilli</taxon>
        <taxon>Bacillales</taxon>
        <taxon>Bacillaceae</taxon>
        <taxon>Bacillus</taxon>
    </lineage>
</organism>
<keyword evidence="6 7" id="KW-0057">Aromatic amino acid biosynthesis</keyword>
<evidence type="ECO:0000313" key="8">
    <source>
        <dbReference type="EMBL" id="RIW31077.1"/>
    </source>
</evidence>
<dbReference type="PRINTS" id="PR01100">
    <property type="entry name" value="SHIKIMTKNASE"/>
</dbReference>
<dbReference type="Proteomes" id="UP000265801">
    <property type="component" value="Unassembled WGS sequence"/>
</dbReference>
<accession>A0A3A1QU48</accession>
<dbReference type="EMBL" id="QXIR01000023">
    <property type="protein sequence ID" value="RIW31077.1"/>
    <property type="molecule type" value="Genomic_DNA"/>
</dbReference>
<evidence type="ECO:0000313" key="9">
    <source>
        <dbReference type="Proteomes" id="UP000265801"/>
    </source>
</evidence>
<name>A0A3A1QU48_9BACI</name>
<dbReference type="PANTHER" id="PTHR21087">
    <property type="entry name" value="SHIKIMATE KINASE"/>
    <property type="match status" value="1"/>
</dbReference>
<dbReference type="InterPro" id="IPR027417">
    <property type="entry name" value="P-loop_NTPase"/>
</dbReference>
<sequence length="171" mass="19523">MIFLIGFMGSGKTTVGKKLAEELHCRYADTDELIENKYNMEVKEIFALYGESKFREMETETLKELEEEEMVIMTGGGSAGKKINRDLMKEKGKVIWLDCPFEELLMRIASDPKRPLVKQKGLEGIKKLFTEREPVYYSAADYVIKTSGLTIDEIVKEILSCLKIKPPGETR</sequence>
<dbReference type="GO" id="GO:0004765">
    <property type="term" value="F:shikimate kinase activity"/>
    <property type="evidence" value="ECO:0007669"/>
    <property type="project" value="UniProtKB-UniRule"/>
</dbReference>
<dbReference type="HAMAP" id="MF_00109">
    <property type="entry name" value="Shikimate_kinase"/>
    <property type="match status" value="1"/>
</dbReference>
<keyword evidence="7" id="KW-0963">Cytoplasm</keyword>
<dbReference type="Gene3D" id="3.40.50.300">
    <property type="entry name" value="P-loop containing nucleotide triphosphate hydrolases"/>
    <property type="match status" value="1"/>
</dbReference>
<feature type="binding site" evidence="7">
    <location>
        <position position="31"/>
    </location>
    <ligand>
        <name>substrate</name>
    </ligand>
</feature>
<evidence type="ECO:0000256" key="6">
    <source>
        <dbReference type="ARBA" id="ARBA00023141"/>
    </source>
</evidence>
<feature type="binding site" evidence="7">
    <location>
        <position position="114"/>
    </location>
    <ligand>
        <name>ATP</name>
        <dbReference type="ChEBI" id="CHEBI:30616"/>
    </ligand>
</feature>
<dbReference type="AlphaFoldDB" id="A0A3A1QU48"/>
<proteinExistence type="inferred from homology"/>
<dbReference type="InterPro" id="IPR031322">
    <property type="entry name" value="Shikimate/glucono_kinase"/>
</dbReference>
<keyword evidence="1 7" id="KW-0028">Amino-acid biosynthesis</keyword>
<keyword evidence="2 7" id="KW-0808">Transferase</keyword>
<dbReference type="Pfam" id="PF01202">
    <property type="entry name" value="SKI"/>
    <property type="match status" value="1"/>
</dbReference>
<dbReference type="GO" id="GO:0008652">
    <property type="term" value="P:amino acid biosynthetic process"/>
    <property type="evidence" value="ECO:0007669"/>
    <property type="project" value="UniProtKB-KW"/>
</dbReference>
<evidence type="ECO:0000256" key="2">
    <source>
        <dbReference type="ARBA" id="ARBA00022679"/>
    </source>
</evidence>
<feature type="binding site" evidence="7">
    <location>
        <position position="55"/>
    </location>
    <ligand>
        <name>substrate</name>
    </ligand>
</feature>
<evidence type="ECO:0000256" key="1">
    <source>
        <dbReference type="ARBA" id="ARBA00022605"/>
    </source>
</evidence>
<keyword evidence="9" id="KW-1185">Reference proteome</keyword>
<comment type="pathway">
    <text evidence="7">Metabolic intermediate biosynthesis; chorismate biosynthesis; chorismate from D-erythrose 4-phosphate and phosphoenolpyruvate: step 5/7.</text>
</comment>
<reference evidence="8 9" key="1">
    <citation type="submission" date="2018-09" db="EMBL/GenBank/DDBJ databases">
        <title>Bacillus saliacetes sp. nov., isolated from Thai shrimp paste (Ka-pi).</title>
        <authorList>
            <person name="Daroonpunt R."/>
            <person name="Tanasupawat S."/>
            <person name="Yiamsombut S."/>
        </authorList>
    </citation>
    <scope>NUCLEOTIDE SEQUENCE [LARGE SCALE GENOMIC DNA]</scope>
    <source>
        <strain evidence="8 9">SKP7-4</strain>
    </source>
</reference>
<comment type="cofactor">
    <cofactor evidence="7">
        <name>Mg(2+)</name>
        <dbReference type="ChEBI" id="CHEBI:18420"/>
    </cofactor>
    <text evidence="7">Binds 1 Mg(2+) ion per subunit.</text>
</comment>
<feature type="binding site" evidence="7">
    <location>
        <position position="132"/>
    </location>
    <ligand>
        <name>substrate</name>
    </ligand>
</feature>
<keyword evidence="7" id="KW-0479">Metal-binding</keyword>
<comment type="caution">
    <text evidence="8">The sequence shown here is derived from an EMBL/GenBank/DDBJ whole genome shotgun (WGS) entry which is preliminary data.</text>
</comment>
<dbReference type="PANTHER" id="PTHR21087:SF16">
    <property type="entry name" value="SHIKIMATE KINASE 1, CHLOROPLASTIC"/>
    <property type="match status" value="1"/>
</dbReference>
<dbReference type="EC" id="2.7.1.71" evidence="7"/>
<keyword evidence="4 7" id="KW-0418">Kinase</keyword>
<dbReference type="RefSeq" id="WP_119548295.1">
    <property type="nucleotide sequence ID" value="NZ_QXIR01000023.1"/>
</dbReference>
<dbReference type="GO" id="GO:0009073">
    <property type="term" value="P:aromatic amino acid family biosynthetic process"/>
    <property type="evidence" value="ECO:0007669"/>
    <property type="project" value="UniProtKB-KW"/>
</dbReference>
<feature type="binding site" evidence="7">
    <location>
        <position position="76"/>
    </location>
    <ligand>
        <name>substrate</name>
    </ligand>
</feature>
<evidence type="ECO:0000256" key="4">
    <source>
        <dbReference type="ARBA" id="ARBA00022777"/>
    </source>
</evidence>
<protein>
    <recommendedName>
        <fullName evidence="7">Shikimate kinase</fullName>
        <shortName evidence="7">SK</shortName>
        <ecNumber evidence="7">2.7.1.71</ecNumber>
    </recommendedName>
</protein>
<evidence type="ECO:0000256" key="7">
    <source>
        <dbReference type="HAMAP-Rule" id="MF_00109"/>
    </source>
</evidence>
<evidence type="ECO:0000256" key="3">
    <source>
        <dbReference type="ARBA" id="ARBA00022741"/>
    </source>
</evidence>
<keyword evidence="7" id="KW-0460">Magnesium</keyword>
<dbReference type="OrthoDB" id="9800332at2"/>
<comment type="function">
    <text evidence="7">Catalyzes the specific phosphorylation of the 3-hydroxyl group of shikimic acid using ATP as a cosubstrate.</text>
</comment>
<keyword evidence="5 7" id="KW-0067">ATP-binding</keyword>
<gene>
    <name evidence="7" type="primary">aroK</name>
    <name evidence="8" type="ORF">D3H55_15840</name>
</gene>
<comment type="subunit">
    <text evidence="7">Monomer.</text>
</comment>
<dbReference type="GO" id="GO:0005524">
    <property type="term" value="F:ATP binding"/>
    <property type="evidence" value="ECO:0007669"/>
    <property type="project" value="UniProtKB-UniRule"/>
</dbReference>
<evidence type="ECO:0000256" key="5">
    <source>
        <dbReference type="ARBA" id="ARBA00022840"/>
    </source>
</evidence>
<feature type="binding site" evidence="7">
    <location>
        <begin position="9"/>
        <end position="14"/>
    </location>
    <ligand>
        <name>ATP</name>
        <dbReference type="ChEBI" id="CHEBI:30616"/>
    </ligand>
</feature>
<comment type="caution">
    <text evidence="7">Lacks conserved residue(s) required for the propagation of feature annotation.</text>
</comment>
<dbReference type="CDD" id="cd00464">
    <property type="entry name" value="SK"/>
    <property type="match status" value="1"/>
</dbReference>
<comment type="catalytic activity">
    <reaction evidence="7">
        <text>shikimate + ATP = 3-phosphoshikimate + ADP + H(+)</text>
        <dbReference type="Rhea" id="RHEA:13121"/>
        <dbReference type="ChEBI" id="CHEBI:15378"/>
        <dbReference type="ChEBI" id="CHEBI:30616"/>
        <dbReference type="ChEBI" id="CHEBI:36208"/>
        <dbReference type="ChEBI" id="CHEBI:145989"/>
        <dbReference type="ChEBI" id="CHEBI:456216"/>
        <dbReference type="EC" id="2.7.1.71"/>
    </reaction>
</comment>
<dbReference type="InterPro" id="IPR000623">
    <property type="entry name" value="Shikimate_kinase/TSH1"/>
</dbReference>
<comment type="subcellular location">
    <subcellularLocation>
        <location evidence="7">Cytoplasm</location>
    </subcellularLocation>
</comment>
<dbReference type="GO" id="GO:0009423">
    <property type="term" value="P:chorismate biosynthetic process"/>
    <property type="evidence" value="ECO:0007669"/>
    <property type="project" value="UniProtKB-UniRule"/>
</dbReference>